<gene>
    <name evidence="1" type="ORF">LCGC14_2858740</name>
</gene>
<comment type="caution">
    <text evidence="1">The sequence shown here is derived from an EMBL/GenBank/DDBJ whole genome shotgun (WGS) entry which is preliminary data.</text>
</comment>
<organism evidence="1">
    <name type="scientific">marine sediment metagenome</name>
    <dbReference type="NCBI Taxonomy" id="412755"/>
    <lineage>
        <taxon>unclassified sequences</taxon>
        <taxon>metagenomes</taxon>
        <taxon>ecological metagenomes</taxon>
    </lineage>
</organism>
<evidence type="ECO:0000313" key="1">
    <source>
        <dbReference type="EMBL" id="KKK76923.1"/>
    </source>
</evidence>
<dbReference type="EMBL" id="LAZR01055192">
    <property type="protein sequence ID" value="KKK76923.1"/>
    <property type="molecule type" value="Genomic_DNA"/>
</dbReference>
<name>A0A0F8Y6K9_9ZZZZ</name>
<protein>
    <submittedName>
        <fullName evidence="1">Uncharacterized protein</fullName>
    </submittedName>
</protein>
<feature type="non-terminal residue" evidence="1">
    <location>
        <position position="1"/>
    </location>
</feature>
<sequence length="70" mass="7540">YKCCPVGSYECQVPMPIKGRRQEIDFCIAPIVAALNAANITTVASCCGHGEQDGNIMLEDGRVLIIKKGE</sequence>
<proteinExistence type="predicted"/>
<dbReference type="AlphaFoldDB" id="A0A0F8Y6K9"/>
<reference evidence="1" key="1">
    <citation type="journal article" date="2015" name="Nature">
        <title>Complex archaea that bridge the gap between prokaryotes and eukaryotes.</title>
        <authorList>
            <person name="Spang A."/>
            <person name="Saw J.H."/>
            <person name="Jorgensen S.L."/>
            <person name="Zaremba-Niedzwiedzka K."/>
            <person name="Martijn J."/>
            <person name="Lind A.E."/>
            <person name="van Eijk R."/>
            <person name="Schleper C."/>
            <person name="Guy L."/>
            <person name="Ettema T.J."/>
        </authorList>
    </citation>
    <scope>NUCLEOTIDE SEQUENCE</scope>
</reference>
<accession>A0A0F8Y6K9</accession>